<evidence type="ECO:0000256" key="2">
    <source>
        <dbReference type="ARBA" id="ARBA00023125"/>
    </source>
</evidence>
<dbReference type="GO" id="GO:0000976">
    <property type="term" value="F:transcription cis-regulatory region binding"/>
    <property type="evidence" value="ECO:0007669"/>
    <property type="project" value="TreeGrafter"/>
</dbReference>
<protein>
    <submittedName>
        <fullName evidence="6">TetR family transcriptional regulator</fullName>
    </submittedName>
</protein>
<evidence type="ECO:0000256" key="4">
    <source>
        <dbReference type="PROSITE-ProRule" id="PRU00335"/>
    </source>
</evidence>
<dbReference type="Proteomes" id="UP000440096">
    <property type="component" value="Unassembled WGS sequence"/>
</dbReference>
<dbReference type="PANTHER" id="PTHR30055">
    <property type="entry name" value="HTH-TYPE TRANSCRIPTIONAL REGULATOR RUTR"/>
    <property type="match status" value="1"/>
</dbReference>
<dbReference type="InterPro" id="IPR001647">
    <property type="entry name" value="HTH_TetR"/>
</dbReference>
<dbReference type="RefSeq" id="WP_154756538.1">
    <property type="nucleotide sequence ID" value="NZ_WMBA01000011.1"/>
</dbReference>
<dbReference type="Pfam" id="PF17940">
    <property type="entry name" value="TetR_C_31"/>
    <property type="match status" value="1"/>
</dbReference>
<dbReference type="SUPFAM" id="SSF48498">
    <property type="entry name" value="Tetracyclin repressor-like, C-terminal domain"/>
    <property type="match status" value="1"/>
</dbReference>
<evidence type="ECO:0000256" key="3">
    <source>
        <dbReference type="ARBA" id="ARBA00023163"/>
    </source>
</evidence>
<evidence type="ECO:0000256" key="1">
    <source>
        <dbReference type="ARBA" id="ARBA00023015"/>
    </source>
</evidence>
<dbReference type="AlphaFoldDB" id="A0A6N7Z2N0"/>
<name>A0A6N7Z2N0_9PSEU</name>
<gene>
    <name evidence="6" type="ORF">GKO32_10030</name>
</gene>
<evidence type="ECO:0000313" key="7">
    <source>
        <dbReference type="Proteomes" id="UP000440096"/>
    </source>
</evidence>
<dbReference type="InterPro" id="IPR041583">
    <property type="entry name" value="TetR_C_31"/>
</dbReference>
<dbReference type="SUPFAM" id="SSF46689">
    <property type="entry name" value="Homeodomain-like"/>
    <property type="match status" value="1"/>
</dbReference>
<accession>A0A6N7Z2N0</accession>
<dbReference type="PRINTS" id="PR00455">
    <property type="entry name" value="HTHTETR"/>
</dbReference>
<keyword evidence="2 4" id="KW-0238">DNA-binding</keyword>
<dbReference type="Gene3D" id="1.10.357.10">
    <property type="entry name" value="Tetracycline Repressor, domain 2"/>
    <property type="match status" value="1"/>
</dbReference>
<dbReference type="OrthoDB" id="5242433at2"/>
<dbReference type="InterPro" id="IPR009057">
    <property type="entry name" value="Homeodomain-like_sf"/>
</dbReference>
<organism evidence="6 7">
    <name type="scientific">Amycolatopsis pithecellobii</name>
    <dbReference type="NCBI Taxonomy" id="664692"/>
    <lineage>
        <taxon>Bacteria</taxon>
        <taxon>Bacillati</taxon>
        <taxon>Actinomycetota</taxon>
        <taxon>Actinomycetes</taxon>
        <taxon>Pseudonocardiales</taxon>
        <taxon>Pseudonocardiaceae</taxon>
        <taxon>Amycolatopsis</taxon>
    </lineage>
</organism>
<dbReference type="GO" id="GO:0003700">
    <property type="term" value="F:DNA-binding transcription factor activity"/>
    <property type="evidence" value="ECO:0007669"/>
    <property type="project" value="TreeGrafter"/>
</dbReference>
<keyword evidence="3" id="KW-0804">Transcription</keyword>
<dbReference type="PROSITE" id="PS50977">
    <property type="entry name" value="HTH_TETR_2"/>
    <property type="match status" value="1"/>
</dbReference>
<proteinExistence type="predicted"/>
<dbReference type="InterPro" id="IPR050109">
    <property type="entry name" value="HTH-type_TetR-like_transc_reg"/>
</dbReference>
<reference evidence="6 7" key="1">
    <citation type="submission" date="2019-11" db="EMBL/GenBank/DDBJ databases">
        <title>Draft genome of Amycolatopsis RM579.</title>
        <authorList>
            <person name="Duangmal K."/>
            <person name="Mingma R."/>
        </authorList>
    </citation>
    <scope>NUCLEOTIDE SEQUENCE [LARGE SCALE GENOMIC DNA]</scope>
    <source>
        <strain evidence="6 7">RM579</strain>
    </source>
</reference>
<dbReference type="InterPro" id="IPR036271">
    <property type="entry name" value="Tet_transcr_reg_TetR-rel_C_sf"/>
</dbReference>
<evidence type="ECO:0000259" key="5">
    <source>
        <dbReference type="PROSITE" id="PS50977"/>
    </source>
</evidence>
<sequence>MARVSVEQRRRDLVDAAFRVIARDGIGQSTTRAICAEAGVHQSVFHYSFRSKKELFQELVRTTVVAMVDAALLVSEVSHDPGKSIRDGMRRVWAEAQAHPERQLVGYELTTYVLRDPELAELASWQYEQYYAQSERFVSAIESAAGVRWSVPRAVLVRMFTTAIDGLVLSWLAAGDTEGATAAIDAFADYFSSLAVTSAR</sequence>
<evidence type="ECO:0000313" key="6">
    <source>
        <dbReference type="EMBL" id="MTD54311.1"/>
    </source>
</evidence>
<keyword evidence="1" id="KW-0805">Transcription regulation</keyword>
<dbReference type="PANTHER" id="PTHR30055:SF234">
    <property type="entry name" value="HTH-TYPE TRANSCRIPTIONAL REGULATOR BETI"/>
    <property type="match status" value="1"/>
</dbReference>
<feature type="domain" description="HTH tetR-type" evidence="5">
    <location>
        <begin position="7"/>
        <end position="67"/>
    </location>
</feature>
<dbReference type="EMBL" id="WMBA01000011">
    <property type="protein sequence ID" value="MTD54311.1"/>
    <property type="molecule type" value="Genomic_DNA"/>
</dbReference>
<feature type="DNA-binding region" description="H-T-H motif" evidence="4">
    <location>
        <begin position="30"/>
        <end position="49"/>
    </location>
</feature>
<dbReference type="Pfam" id="PF00440">
    <property type="entry name" value="TetR_N"/>
    <property type="match status" value="1"/>
</dbReference>
<comment type="caution">
    <text evidence="6">The sequence shown here is derived from an EMBL/GenBank/DDBJ whole genome shotgun (WGS) entry which is preliminary data.</text>
</comment>
<keyword evidence="7" id="KW-1185">Reference proteome</keyword>